<dbReference type="EMBL" id="UINC01187410">
    <property type="protein sequence ID" value="SVE00119.1"/>
    <property type="molecule type" value="Genomic_DNA"/>
</dbReference>
<accession>A0A382ZXS0</accession>
<gene>
    <name evidence="1" type="ORF">METZ01_LOCUS452973</name>
</gene>
<reference evidence="1" key="1">
    <citation type="submission" date="2018-05" db="EMBL/GenBank/DDBJ databases">
        <authorList>
            <person name="Lanie J.A."/>
            <person name="Ng W.-L."/>
            <person name="Kazmierczak K.M."/>
            <person name="Andrzejewski T.M."/>
            <person name="Davidsen T.M."/>
            <person name="Wayne K.J."/>
            <person name="Tettelin H."/>
            <person name="Glass J.I."/>
            <person name="Rusch D."/>
            <person name="Podicherti R."/>
            <person name="Tsui H.-C.T."/>
            <person name="Winkler M.E."/>
        </authorList>
    </citation>
    <scope>NUCLEOTIDE SEQUENCE</scope>
</reference>
<feature type="non-terminal residue" evidence="1">
    <location>
        <position position="1"/>
    </location>
</feature>
<sequence>EMRSIQKQGIYGKYFATLQEEQRQIVQQQFAKLIERAEAFKINKFRESMQRDGELSDAEMAHLDIIESIYETRIRLLRGSLENILTLIGAEEQ</sequence>
<organism evidence="1">
    <name type="scientific">marine metagenome</name>
    <dbReference type="NCBI Taxonomy" id="408172"/>
    <lineage>
        <taxon>unclassified sequences</taxon>
        <taxon>metagenomes</taxon>
        <taxon>ecological metagenomes</taxon>
    </lineage>
</organism>
<evidence type="ECO:0000313" key="1">
    <source>
        <dbReference type="EMBL" id="SVE00119.1"/>
    </source>
</evidence>
<protein>
    <submittedName>
        <fullName evidence="1">Uncharacterized protein</fullName>
    </submittedName>
</protein>
<name>A0A382ZXS0_9ZZZZ</name>
<dbReference type="AlphaFoldDB" id="A0A382ZXS0"/>
<proteinExistence type="predicted"/>